<dbReference type="AlphaFoldDB" id="A0A8C4QNM5"/>
<keyword evidence="5 10" id="KW-0472">Membrane</keyword>
<dbReference type="PANTHER" id="PTHR23103">
    <property type="entry name" value="ALZHEIMER'S DISEASE BETA-AMYLOID RELATED"/>
    <property type="match status" value="1"/>
</dbReference>
<feature type="region of interest" description="Disordered" evidence="9">
    <location>
        <begin position="353"/>
        <end position="375"/>
    </location>
</feature>
<feature type="domain" description="E1" evidence="12">
    <location>
        <begin position="29"/>
        <end position="255"/>
    </location>
</feature>
<evidence type="ECO:0000259" key="12">
    <source>
        <dbReference type="PROSITE" id="PS51869"/>
    </source>
</evidence>
<dbReference type="InterPro" id="IPR008155">
    <property type="entry name" value="Amyloid_glyco"/>
</dbReference>
<feature type="region of interest" description="GFLD subdomain" evidence="8">
    <location>
        <begin position="29"/>
        <end position="189"/>
    </location>
</feature>
<dbReference type="PROSITE" id="PS51869">
    <property type="entry name" value="APP_E1"/>
    <property type="match status" value="1"/>
</dbReference>
<dbReference type="GO" id="GO:0046914">
    <property type="term" value="F:transition metal ion binding"/>
    <property type="evidence" value="ECO:0007669"/>
    <property type="project" value="InterPro"/>
</dbReference>
<dbReference type="InterPro" id="IPR019543">
    <property type="entry name" value="APP_amyloid_C"/>
</dbReference>
<feature type="region of interest" description="Disordered" evidence="9">
    <location>
        <begin position="286"/>
        <end position="309"/>
    </location>
</feature>
<dbReference type="InterPro" id="IPR036669">
    <property type="entry name" value="Amyloid_Cu-bd_sf"/>
</dbReference>
<feature type="region of interest" description="Disordered" evidence="9">
    <location>
        <begin position="114"/>
        <end position="133"/>
    </location>
</feature>
<dbReference type="GO" id="GO:0016020">
    <property type="term" value="C:membrane"/>
    <property type="evidence" value="ECO:0007669"/>
    <property type="project" value="UniProtKB-SubCell"/>
</dbReference>
<evidence type="ECO:0000256" key="7">
    <source>
        <dbReference type="ARBA" id="ARBA00023180"/>
    </source>
</evidence>
<evidence type="ECO:0000313" key="13">
    <source>
        <dbReference type="Ensembl" id="ENSEBUP00000018241.1"/>
    </source>
</evidence>
<keyword evidence="3 11" id="KW-0732">Signal</keyword>
<dbReference type="SMART" id="SM00006">
    <property type="entry name" value="A4_EXTRA"/>
    <property type="match status" value="1"/>
</dbReference>
<comment type="caution">
    <text evidence="8">Lacks conserved residue(s) required for the propagation of feature annotation.</text>
</comment>
<keyword evidence="14" id="KW-1185">Reference proteome</keyword>
<dbReference type="Gene3D" id="3.30.1490.140">
    <property type="entry name" value="Amyloidogenic glycoprotein, copper-binding domain"/>
    <property type="match status" value="1"/>
</dbReference>
<dbReference type="Pfam" id="PF02177">
    <property type="entry name" value="APP_N"/>
    <property type="match status" value="2"/>
</dbReference>
<organism evidence="13 14">
    <name type="scientific">Eptatretus burgeri</name>
    <name type="common">Inshore hagfish</name>
    <dbReference type="NCBI Taxonomy" id="7764"/>
    <lineage>
        <taxon>Eukaryota</taxon>
        <taxon>Metazoa</taxon>
        <taxon>Chordata</taxon>
        <taxon>Craniata</taxon>
        <taxon>Vertebrata</taxon>
        <taxon>Cyclostomata</taxon>
        <taxon>Myxini</taxon>
        <taxon>Myxiniformes</taxon>
        <taxon>Myxinidae</taxon>
        <taxon>Eptatretinae</taxon>
        <taxon>Eptatretus</taxon>
    </lineage>
</organism>
<feature type="region of interest" description="Disordered" evidence="9">
    <location>
        <begin position="409"/>
        <end position="470"/>
    </location>
</feature>
<feature type="signal peptide" evidence="11">
    <location>
        <begin position="1"/>
        <end position="23"/>
    </location>
</feature>
<evidence type="ECO:0000256" key="3">
    <source>
        <dbReference type="ARBA" id="ARBA00022729"/>
    </source>
</evidence>
<accession>A0A8C4QNM5</accession>
<sequence length="626" mass="70252">MAQGVVFALLLYVVSLSIPKTFCSPLPPLSDEPRVLLSCHSPPRHVDLMTGHWIGQSWPHHHYVSKSDTKCPHGKQQVLDYCRQAYPHLSISNVVEANELEAVPSWCRRERERDDKRFNENSSGRDRERSMDMAAKNTNVDKDREVEASKVTAMVEGRKLRPKQRIPLTLCSDKTQLAVPFRCLVGEFRSDALLVPDSCSFLHRERLSACHSHLYWHTAARDACSARSQTLLTFALFLPCDVDRFRGVEFVCCPSPAKMPLAPGELRPLEPVYDWWDEGDELPPAITASTRPATPLAEEETGHSSSSSLHFHRSSRRWAHLLALAQPWMNGKQGTERQALKFLHAAQHLIEAEFPEKNQPLEHDEDITDAPPSHRRTHLSELVSLELSVPLQKRLDELIQMKLGKKIPKEEKETAEQKERKNEGSELEDGTGEEIEVEGESEHEWGNGEWQEQGVGHGGDEVGVRAHGGYGMRMGQDDMWDKSSGPAFQPLKLEAADEQDPHPLPTPVGVTIEIMNHIVDSSKRGINQKLTNHGAESNQKESSIYSPSYQKLGARVGHGWLGRGAVLAVMAAAATSACLLLLFLYFLRQRNSFTASASVAVSTDSHLSRLQNSGYENPTYRYLERE</sequence>
<feature type="compositionally biased region" description="Acidic residues" evidence="9">
    <location>
        <begin position="425"/>
        <end position="439"/>
    </location>
</feature>
<protein>
    <recommendedName>
        <fullName evidence="12">E1 domain-containing protein</fullName>
    </recommendedName>
</protein>
<dbReference type="Ensembl" id="ENSEBUT00000018817.1">
    <property type="protein sequence ID" value="ENSEBUP00000018241.1"/>
    <property type="gene ID" value="ENSEBUG00000011389.1"/>
</dbReference>
<dbReference type="SUPFAM" id="SSF56491">
    <property type="entry name" value="A heparin-binding domain"/>
    <property type="match status" value="1"/>
</dbReference>
<reference evidence="13" key="2">
    <citation type="submission" date="2025-09" db="UniProtKB">
        <authorList>
            <consortium name="Ensembl"/>
        </authorList>
    </citation>
    <scope>IDENTIFICATION</scope>
</reference>
<evidence type="ECO:0000256" key="5">
    <source>
        <dbReference type="ARBA" id="ARBA00023136"/>
    </source>
</evidence>
<feature type="compositionally biased region" description="Basic and acidic residues" evidence="9">
    <location>
        <begin position="353"/>
        <end position="362"/>
    </location>
</feature>
<dbReference type="InterPro" id="IPR019745">
    <property type="entry name" value="Amyloid_glyco_intracell_CS"/>
</dbReference>
<evidence type="ECO:0000256" key="9">
    <source>
        <dbReference type="SAM" id="MobiDB-lite"/>
    </source>
</evidence>
<keyword evidence="2 10" id="KW-0812">Transmembrane</keyword>
<dbReference type="InterPro" id="IPR008154">
    <property type="entry name" value="Amyloid_glyco_extra"/>
</dbReference>
<feature type="disulfide bond" evidence="8">
    <location>
        <begin position="210"/>
        <end position="240"/>
    </location>
</feature>
<evidence type="ECO:0000256" key="8">
    <source>
        <dbReference type="PROSITE-ProRule" id="PRU01217"/>
    </source>
</evidence>
<reference evidence="13" key="1">
    <citation type="submission" date="2025-08" db="UniProtKB">
        <authorList>
            <consortium name="Ensembl"/>
        </authorList>
    </citation>
    <scope>IDENTIFICATION</scope>
</reference>
<dbReference type="PANTHER" id="PTHR23103:SF15">
    <property type="entry name" value="AMYLOID-BETA-LIKE PROTEIN"/>
    <property type="match status" value="1"/>
</dbReference>
<dbReference type="InterPro" id="IPR019744">
    <property type="entry name" value="APP_CUBD_CS"/>
</dbReference>
<dbReference type="Gene3D" id="3.90.570.10">
    <property type="entry name" value="Amyloidogenic glycoprotein, heparin-binding domain"/>
    <property type="match status" value="1"/>
</dbReference>
<feature type="compositionally biased region" description="Basic and acidic residues" evidence="9">
    <location>
        <begin position="114"/>
        <end position="131"/>
    </location>
</feature>
<dbReference type="Pfam" id="PF10515">
    <property type="entry name" value="APP_amyloid"/>
    <property type="match status" value="1"/>
</dbReference>
<keyword evidence="4 10" id="KW-1133">Transmembrane helix</keyword>
<name>A0A8C4QNM5_EPTBU</name>
<dbReference type="InterPro" id="IPR015849">
    <property type="entry name" value="Amyloid_glyco_heparin-bd"/>
</dbReference>
<feature type="disulfide bond" evidence="8">
    <location>
        <begin position="199"/>
        <end position="253"/>
    </location>
</feature>
<evidence type="ECO:0000256" key="6">
    <source>
        <dbReference type="ARBA" id="ARBA00023157"/>
    </source>
</evidence>
<feature type="chain" id="PRO_5033998712" description="E1 domain-containing protein" evidence="11">
    <location>
        <begin position="24"/>
        <end position="626"/>
    </location>
</feature>
<dbReference type="Proteomes" id="UP000694388">
    <property type="component" value="Unplaced"/>
</dbReference>
<evidence type="ECO:0000256" key="2">
    <source>
        <dbReference type="ARBA" id="ARBA00022692"/>
    </source>
</evidence>
<evidence type="ECO:0000256" key="4">
    <source>
        <dbReference type="ARBA" id="ARBA00022989"/>
    </source>
</evidence>
<evidence type="ECO:0000256" key="10">
    <source>
        <dbReference type="SAM" id="Phobius"/>
    </source>
</evidence>
<dbReference type="Pfam" id="PF12924">
    <property type="entry name" value="APP_Cu_bd"/>
    <property type="match status" value="1"/>
</dbReference>
<feature type="disulfide bond" evidence="8">
    <location>
        <begin position="224"/>
        <end position="252"/>
    </location>
</feature>
<keyword evidence="6 8" id="KW-1015">Disulfide bond</keyword>
<dbReference type="GO" id="GO:0008201">
    <property type="term" value="F:heparin binding"/>
    <property type="evidence" value="ECO:0007669"/>
    <property type="project" value="UniProtKB-UniRule"/>
</dbReference>
<feature type="region of interest" description="CuBD subdomain" evidence="8">
    <location>
        <begin position="197"/>
        <end position="255"/>
    </location>
</feature>
<comment type="subcellular location">
    <subcellularLocation>
        <location evidence="1">Membrane</location>
        <topology evidence="1">Single-pass type I membrane protein</topology>
    </subcellularLocation>
</comment>
<feature type="transmembrane region" description="Helical" evidence="10">
    <location>
        <begin position="560"/>
        <end position="587"/>
    </location>
</feature>
<evidence type="ECO:0000256" key="1">
    <source>
        <dbReference type="ARBA" id="ARBA00004479"/>
    </source>
</evidence>
<dbReference type="PROSITE" id="PS00319">
    <property type="entry name" value="APP_CUBD"/>
    <property type="match status" value="1"/>
</dbReference>
<proteinExistence type="inferred from homology"/>
<keyword evidence="7" id="KW-0325">Glycoprotein</keyword>
<evidence type="ECO:0000313" key="14">
    <source>
        <dbReference type="Proteomes" id="UP000694388"/>
    </source>
</evidence>
<dbReference type="InterPro" id="IPR036454">
    <property type="entry name" value="Amyloid_glyco_heparin-bd_sf"/>
</dbReference>
<dbReference type="InterPro" id="IPR011178">
    <property type="entry name" value="Amyloid_glyco_Cu-bd"/>
</dbReference>
<evidence type="ECO:0000256" key="11">
    <source>
        <dbReference type="SAM" id="SignalP"/>
    </source>
</evidence>
<feature type="compositionally biased region" description="Basic and acidic residues" evidence="9">
    <location>
        <begin position="409"/>
        <end position="424"/>
    </location>
</feature>
<dbReference type="PROSITE" id="PS00320">
    <property type="entry name" value="APP_INTRA"/>
    <property type="match status" value="1"/>
</dbReference>
<dbReference type="GeneTree" id="ENSGT00530000063252"/>
<dbReference type="SUPFAM" id="SSF89811">
    <property type="entry name" value="Amyloid beta a4 protein copper binding domain (domain 2)"/>
    <property type="match status" value="1"/>
</dbReference>
<comment type="similarity">
    <text evidence="8">Belongs to the APP family.</text>
</comment>